<keyword evidence="1" id="KW-0853">WD repeat</keyword>
<evidence type="ECO:0000313" key="3">
    <source>
        <dbReference type="EMBL" id="NEZ60840.1"/>
    </source>
</evidence>
<dbReference type="EMBL" id="QXHD01000004">
    <property type="protein sequence ID" value="NEZ60840.1"/>
    <property type="molecule type" value="Genomic_DNA"/>
</dbReference>
<reference evidence="3 4" key="1">
    <citation type="journal article" date="2020" name="Microb. Ecol.">
        <title>Ecogenomics of the Marine Benthic Filamentous Cyanobacterium Adonisia.</title>
        <authorList>
            <person name="Walter J.M."/>
            <person name="Coutinho F.H."/>
            <person name="Leomil L."/>
            <person name="Hargreaves P.I."/>
            <person name="Campeao M.E."/>
            <person name="Vieira V.V."/>
            <person name="Silva B.S."/>
            <person name="Fistarol G.O."/>
            <person name="Salomon P.S."/>
            <person name="Sawabe T."/>
            <person name="Mino S."/>
            <person name="Hosokawa M."/>
            <person name="Miyashita H."/>
            <person name="Maruyama F."/>
            <person name="van Verk M.C."/>
            <person name="Dutilh B.E."/>
            <person name="Thompson C.C."/>
            <person name="Thompson F.L."/>
        </authorList>
    </citation>
    <scope>NUCLEOTIDE SEQUENCE [LARGE SCALE GENOMIC DNA]</scope>
    <source>
        <strain evidence="3 4">CCMR0081</strain>
    </source>
</reference>
<comment type="caution">
    <text evidence="3">The sequence shown here is derived from an EMBL/GenBank/DDBJ whole genome shotgun (WGS) entry which is preliminary data.</text>
</comment>
<keyword evidence="4" id="KW-1185">Reference proteome</keyword>
<organism evidence="3 4">
    <name type="scientific">Adonisia turfae CCMR0081</name>
    <dbReference type="NCBI Taxonomy" id="2292702"/>
    <lineage>
        <taxon>Bacteria</taxon>
        <taxon>Bacillati</taxon>
        <taxon>Cyanobacteriota</taxon>
        <taxon>Adonisia</taxon>
        <taxon>Adonisia turfae</taxon>
    </lineage>
</organism>
<dbReference type="InterPro" id="IPR036322">
    <property type="entry name" value="WD40_repeat_dom_sf"/>
</dbReference>
<dbReference type="PROSITE" id="PS50082">
    <property type="entry name" value="WD_REPEATS_2"/>
    <property type="match status" value="1"/>
</dbReference>
<dbReference type="Gene3D" id="2.130.10.10">
    <property type="entry name" value="YVTN repeat-like/Quinoprotein amine dehydrogenase"/>
    <property type="match status" value="1"/>
</dbReference>
<dbReference type="Proteomes" id="UP000481033">
    <property type="component" value="Unassembled WGS sequence"/>
</dbReference>
<dbReference type="InterPro" id="IPR001680">
    <property type="entry name" value="WD40_rpt"/>
</dbReference>
<feature type="repeat" description="WD" evidence="1">
    <location>
        <begin position="6"/>
        <end position="38"/>
    </location>
</feature>
<gene>
    <name evidence="3" type="ORF">DXZ20_35435</name>
</gene>
<feature type="region of interest" description="Disordered" evidence="2">
    <location>
        <begin position="51"/>
        <end position="78"/>
    </location>
</feature>
<evidence type="ECO:0000256" key="2">
    <source>
        <dbReference type="SAM" id="MobiDB-lite"/>
    </source>
</evidence>
<dbReference type="RefSeq" id="WP_163703160.1">
    <property type="nucleotide sequence ID" value="NZ_QXHD01000004.1"/>
</dbReference>
<proteinExistence type="predicted"/>
<dbReference type="SUPFAM" id="SSF50978">
    <property type="entry name" value="WD40 repeat-like"/>
    <property type="match status" value="1"/>
</dbReference>
<name>A0A6M0RY51_9CYAN</name>
<evidence type="ECO:0000313" key="4">
    <source>
        <dbReference type="Proteomes" id="UP000481033"/>
    </source>
</evidence>
<protein>
    <submittedName>
        <fullName evidence="3">Uncharacterized protein</fullName>
    </submittedName>
</protein>
<dbReference type="PROSITE" id="PS50294">
    <property type="entry name" value="WD_REPEATS_REGION"/>
    <property type="match status" value="1"/>
</dbReference>
<accession>A0A6M0RY51</accession>
<evidence type="ECO:0000256" key="1">
    <source>
        <dbReference type="PROSITE-ProRule" id="PRU00221"/>
    </source>
</evidence>
<dbReference type="Pfam" id="PF00400">
    <property type="entry name" value="WD40"/>
    <property type="match status" value="1"/>
</dbReference>
<dbReference type="InterPro" id="IPR015943">
    <property type="entry name" value="WD40/YVTN_repeat-like_dom_sf"/>
</dbReference>
<dbReference type="AlphaFoldDB" id="A0A6M0RY51"/>
<sequence length="78" mass="8567">MDSDDAHEHDKSVVAIAFHPTTRLLASTAQDGQLCLWKSATSLQQPLKRRLCSANDDSAQPKTAPERPLRPRSGAAYH</sequence>